<evidence type="ECO:0000256" key="8">
    <source>
        <dbReference type="SAM" id="MobiDB-lite"/>
    </source>
</evidence>
<name>A0AAD4N3P0_9BILA</name>
<evidence type="ECO:0000313" key="11">
    <source>
        <dbReference type="EMBL" id="KAI1715724.1"/>
    </source>
</evidence>
<dbReference type="InterPro" id="IPR008468">
    <property type="entry name" value="DMAP1"/>
</dbReference>
<dbReference type="Pfam" id="PF16282">
    <property type="entry name" value="SANT_DAMP1_like"/>
    <property type="match status" value="1"/>
</dbReference>
<dbReference type="EMBL" id="JAKKPZ010000011">
    <property type="protein sequence ID" value="KAI1715724.1"/>
    <property type="molecule type" value="Genomic_DNA"/>
</dbReference>
<reference evidence="11" key="1">
    <citation type="submission" date="2022-01" db="EMBL/GenBank/DDBJ databases">
        <title>Genome Sequence Resource for Two Populations of Ditylenchus destructor, the Migratory Endoparasitic Phytonematode.</title>
        <authorList>
            <person name="Zhang H."/>
            <person name="Lin R."/>
            <person name="Xie B."/>
        </authorList>
    </citation>
    <scope>NUCLEOTIDE SEQUENCE</scope>
    <source>
        <strain evidence="11">BazhouSP</strain>
    </source>
</reference>
<dbReference type="PANTHER" id="PTHR12855:SF10">
    <property type="entry name" value="DNA METHYLTRANSFERASE 1-ASSOCIATED PROTEIN 1"/>
    <property type="match status" value="1"/>
</dbReference>
<dbReference type="GO" id="GO:0006338">
    <property type="term" value="P:chromatin remodeling"/>
    <property type="evidence" value="ECO:0007669"/>
    <property type="project" value="InterPro"/>
</dbReference>
<dbReference type="InterPro" id="IPR009057">
    <property type="entry name" value="Homeodomain-like_sf"/>
</dbReference>
<feature type="compositionally biased region" description="Basic and acidic residues" evidence="8">
    <location>
        <begin position="29"/>
        <end position="47"/>
    </location>
</feature>
<protein>
    <recommendedName>
        <fullName evidence="6">DNA methyltransferase 1-associated protein 1</fullName>
    </recommendedName>
</protein>
<evidence type="ECO:0000313" key="12">
    <source>
        <dbReference type="Proteomes" id="UP001201812"/>
    </source>
</evidence>
<feature type="coiled-coil region" evidence="7">
    <location>
        <begin position="381"/>
        <end position="408"/>
    </location>
</feature>
<evidence type="ECO:0000256" key="3">
    <source>
        <dbReference type="ARBA" id="ARBA00023015"/>
    </source>
</evidence>
<evidence type="ECO:0000256" key="4">
    <source>
        <dbReference type="ARBA" id="ARBA00023163"/>
    </source>
</evidence>
<dbReference type="InterPro" id="IPR027109">
    <property type="entry name" value="Swc4/Dmap1"/>
</dbReference>
<gene>
    <name evidence="11" type="ORF">DdX_08049</name>
</gene>
<evidence type="ECO:0000256" key="5">
    <source>
        <dbReference type="ARBA" id="ARBA00023242"/>
    </source>
</evidence>
<evidence type="ECO:0000256" key="7">
    <source>
        <dbReference type="SAM" id="Coils"/>
    </source>
</evidence>
<dbReference type="SUPFAM" id="SSF46689">
    <property type="entry name" value="Homeodomain-like"/>
    <property type="match status" value="1"/>
</dbReference>
<feature type="region of interest" description="Disordered" evidence="8">
    <location>
        <begin position="268"/>
        <end position="306"/>
    </location>
</feature>
<feature type="compositionally biased region" description="Polar residues" evidence="8">
    <location>
        <begin position="270"/>
        <end position="280"/>
    </location>
</feature>
<comment type="subcellular location">
    <subcellularLocation>
        <location evidence="1">Nucleus</location>
    </subcellularLocation>
</comment>
<keyword evidence="3" id="KW-0805">Transcription regulation</keyword>
<feature type="domain" description="DNA methyltransferase 1-associated 1" evidence="9">
    <location>
        <begin position="238"/>
        <end position="403"/>
    </location>
</feature>
<evidence type="ECO:0000259" key="9">
    <source>
        <dbReference type="Pfam" id="PF05499"/>
    </source>
</evidence>
<keyword evidence="11" id="KW-0489">Methyltransferase</keyword>
<keyword evidence="11" id="KW-0808">Transferase</keyword>
<keyword evidence="5" id="KW-0539">Nucleus</keyword>
<evidence type="ECO:0000256" key="2">
    <source>
        <dbReference type="ARBA" id="ARBA00022853"/>
    </source>
</evidence>
<dbReference type="FunFam" id="1.10.10.60:FF:000087">
    <property type="entry name" value="DNA methyltransferase 1-associated protein 1"/>
    <property type="match status" value="1"/>
</dbReference>
<keyword evidence="4" id="KW-0804">Transcription</keyword>
<dbReference type="GO" id="GO:0035267">
    <property type="term" value="C:NuA4 histone acetyltransferase complex"/>
    <property type="evidence" value="ECO:0007669"/>
    <property type="project" value="InterPro"/>
</dbReference>
<dbReference type="GO" id="GO:0003714">
    <property type="term" value="F:transcription corepressor activity"/>
    <property type="evidence" value="ECO:0007669"/>
    <property type="project" value="TreeGrafter"/>
</dbReference>
<dbReference type="AlphaFoldDB" id="A0AAD4N3P0"/>
<evidence type="ECO:0000259" key="10">
    <source>
        <dbReference type="Pfam" id="PF16282"/>
    </source>
</evidence>
<evidence type="ECO:0000256" key="1">
    <source>
        <dbReference type="ARBA" id="ARBA00004123"/>
    </source>
</evidence>
<keyword evidence="12" id="KW-1185">Reference proteome</keyword>
<evidence type="ECO:0000256" key="6">
    <source>
        <dbReference type="ARBA" id="ARBA00067416"/>
    </source>
</evidence>
<comment type="caution">
    <text evidence="11">The sequence shown here is derived from an EMBL/GenBank/DDBJ whole genome shotgun (WGS) entry which is preliminary data.</text>
</comment>
<proteinExistence type="predicted"/>
<dbReference type="GO" id="GO:0000122">
    <property type="term" value="P:negative regulation of transcription by RNA polymerase II"/>
    <property type="evidence" value="ECO:0007669"/>
    <property type="project" value="TreeGrafter"/>
</dbReference>
<dbReference type="GO" id="GO:0006281">
    <property type="term" value="P:DNA repair"/>
    <property type="evidence" value="ECO:0007669"/>
    <property type="project" value="InterPro"/>
</dbReference>
<accession>A0AAD4N3P0</accession>
<dbReference type="InterPro" id="IPR032563">
    <property type="entry name" value="DAMP1_SANT-like"/>
</dbReference>
<feature type="region of interest" description="Disordered" evidence="8">
    <location>
        <begin position="433"/>
        <end position="480"/>
    </location>
</feature>
<keyword evidence="7" id="KW-0175">Coiled coil</keyword>
<dbReference type="GO" id="GO:0032259">
    <property type="term" value="P:methylation"/>
    <property type="evidence" value="ECO:0007669"/>
    <property type="project" value="UniProtKB-KW"/>
</dbReference>
<dbReference type="GO" id="GO:0008168">
    <property type="term" value="F:methyltransferase activity"/>
    <property type="evidence" value="ECO:0007669"/>
    <property type="project" value="UniProtKB-KW"/>
</dbReference>
<organism evidence="11 12">
    <name type="scientific">Ditylenchus destructor</name>
    <dbReference type="NCBI Taxonomy" id="166010"/>
    <lineage>
        <taxon>Eukaryota</taxon>
        <taxon>Metazoa</taxon>
        <taxon>Ecdysozoa</taxon>
        <taxon>Nematoda</taxon>
        <taxon>Chromadorea</taxon>
        <taxon>Rhabditida</taxon>
        <taxon>Tylenchina</taxon>
        <taxon>Tylenchomorpha</taxon>
        <taxon>Sphaerularioidea</taxon>
        <taxon>Anguinidae</taxon>
        <taxon>Anguininae</taxon>
        <taxon>Ditylenchus</taxon>
    </lineage>
</organism>
<feature type="compositionally biased region" description="Polar residues" evidence="8">
    <location>
        <begin position="13"/>
        <end position="27"/>
    </location>
</feature>
<dbReference type="Proteomes" id="UP001201812">
    <property type="component" value="Unassembled WGS sequence"/>
</dbReference>
<feature type="domain" description="DAMP1 SANT/Myb-like" evidence="10">
    <location>
        <begin position="121"/>
        <end position="200"/>
    </location>
</feature>
<feature type="region of interest" description="Disordered" evidence="8">
    <location>
        <begin position="1"/>
        <end position="47"/>
    </location>
</feature>
<sequence>MSFTKDSQDILGASQQVGSAKRNSSGKTPEARKIIKKVDSGKKPGGMHRELYNLLQNQGKDDNIQSLVPSNTKLGYTNAKIQFGRKRVRHWHWRPFHNPGRTDGLMLSHWEREGENPDKLYPFAKFNQHTPIPMFTDAEYEEYLQDNRWTKDESRHLLELCERFDLRWPVIDDRFDRKRFNSKKDLVDLKERYYNITNQLKVARNSTEQSFEYHAEHEKRRKEQLEKLLNRTDEQIKEEEELKLALKRIEIKRKEREKKATELQRIINATERTSLSPDSTSAGGSIHGGQRGQRRGASRSTQAAAAQLFTPAETSTIRYHDFRAPGPHLRSQEMKLPTNIGQKKAKNIETVAEKLKIDPVLHAFEDVVNLYNDFRSNVVRLQELKSALQATEGELDLLSQRLKEEKDATLNIDPKMRISILMPEATEAYGKAKHASKEAGEPSTLRRITSWVDASGGLSTSRKRKARQLSPQDPENARTQ</sequence>
<keyword evidence="2" id="KW-0156">Chromatin regulator</keyword>
<dbReference type="GO" id="GO:0000812">
    <property type="term" value="C:Swr1 complex"/>
    <property type="evidence" value="ECO:0007669"/>
    <property type="project" value="TreeGrafter"/>
</dbReference>
<dbReference type="Pfam" id="PF05499">
    <property type="entry name" value="DMAP1"/>
    <property type="match status" value="1"/>
</dbReference>
<feature type="compositionally biased region" description="Polar residues" evidence="8">
    <location>
        <begin position="469"/>
        <end position="480"/>
    </location>
</feature>
<dbReference type="Gene3D" id="1.10.10.60">
    <property type="entry name" value="Homeodomain-like"/>
    <property type="match status" value="1"/>
</dbReference>
<dbReference type="PANTHER" id="PTHR12855">
    <property type="entry name" value="DNA METHYLTRANSFERASE 1-ASSOCIATED PROTEIN 1 FAMILY MEMBER"/>
    <property type="match status" value="1"/>
</dbReference>